<gene>
    <name evidence="3" type="ORF">IM787_07710</name>
</gene>
<dbReference type="Gene3D" id="3.90.850.10">
    <property type="entry name" value="Fumarylacetoacetase-like, C-terminal domain"/>
    <property type="match status" value="1"/>
</dbReference>
<evidence type="ECO:0000313" key="4">
    <source>
        <dbReference type="Proteomes" id="UP000806285"/>
    </source>
</evidence>
<name>A0ABR9S1R1_9BURK</name>
<dbReference type="GO" id="GO:0016787">
    <property type="term" value="F:hydrolase activity"/>
    <property type="evidence" value="ECO:0007669"/>
    <property type="project" value="UniProtKB-KW"/>
</dbReference>
<dbReference type="Proteomes" id="UP000806285">
    <property type="component" value="Unassembled WGS sequence"/>
</dbReference>
<reference evidence="3 4" key="1">
    <citation type="submission" date="2020-10" db="EMBL/GenBank/DDBJ databases">
        <title>Ramlibacter sp. HM2 16S ribosomal RNA gene Genome sequencing and assembly.</title>
        <authorList>
            <person name="Kang M."/>
        </authorList>
    </citation>
    <scope>NUCLEOTIDE SEQUENCE [LARGE SCALE GENOMIC DNA]</scope>
    <source>
        <strain evidence="3 4">HM2</strain>
    </source>
</reference>
<dbReference type="EMBL" id="JADDIV010000002">
    <property type="protein sequence ID" value="MBE7367446.1"/>
    <property type="molecule type" value="Genomic_DNA"/>
</dbReference>
<evidence type="ECO:0000313" key="3">
    <source>
        <dbReference type="EMBL" id="MBE7367446.1"/>
    </source>
</evidence>
<dbReference type="Pfam" id="PF01557">
    <property type="entry name" value="FAA_hydrolase"/>
    <property type="match status" value="1"/>
</dbReference>
<feature type="domain" description="Fumarylacetoacetase-like C-terminal" evidence="2">
    <location>
        <begin position="97"/>
        <end position="254"/>
    </location>
</feature>
<comment type="caution">
    <text evidence="3">The sequence shown here is derived from an EMBL/GenBank/DDBJ whole genome shotgun (WGS) entry which is preliminary data.</text>
</comment>
<organism evidence="3 4">
    <name type="scientific">Ramlibacter pallidus</name>
    <dbReference type="NCBI Taxonomy" id="2780087"/>
    <lineage>
        <taxon>Bacteria</taxon>
        <taxon>Pseudomonadati</taxon>
        <taxon>Pseudomonadota</taxon>
        <taxon>Betaproteobacteria</taxon>
        <taxon>Burkholderiales</taxon>
        <taxon>Comamonadaceae</taxon>
        <taxon>Ramlibacter</taxon>
    </lineage>
</organism>
<dbReference type="PANTHER" id="PTHR30143:SF0">
    <property type="entry name" value="2-KETO-4-PENTENOATE HYDRATASE"/>
    <property type="match status" value="1"/>
</dbReference>
<keyword evidence="4" id="KW-1185">Reference proteome</keyword>
<dbReference type="PANTHER" id="PTHR30143">
    <property type="entry name" value="ACID HYDRATASE"/>
    <property type="match status" value="1"/>
</dbReference>
<proteinExistence type="predicted"/>
<dbReference type="InterPro" id="IPR036663">
    <property type="entry name" value="Fumarylacetoacetase_C_sf"/>
</dbReference>
<keyword evidence="1" id="KW-0456">Lyase</keyword>
<dbReference type="SUPFAM" id="SSF56529">
    <property type="entry name" value="FAH"/>
    <property type="match status" value="1"/>
</dbReference>
<dbReference type="InterPro" id="IPR011234">
    <property type="entry name" value="Fumarylacetoacetase-like_C"/>
</dbReference>
<dbReference type="InterPro" id="IPR050772">
    <property type="entry name" value="Hydratase-Decarb/MhpD_sf"/>
</dbReference>
<dbReference type="RefSeq" id="WP_193676053.1">
    <property type="nucleotide sequence ID" value="NZ_JADDIV010000002.1"/>
</dbReference>
<protein>
    <submittedName>
        <fullName evidence="3">Fumarylacetoacetate hydrolase family protein</fullName>
    </submittedName>
</protein>
<sequence length="255" mass="27353">MNRQVASVAAALLQARRQQQPVDAAPLEALLQSADEAYAVQAEVARGSGWFGEDVPRHWKSGGPSRAAVLTHAPLPPQHVLRSPADMRGIPFNVRWIEAEVALCLARDVSPAHAARLPPGPAGALVEAMAVSIEIVDSRWRQARSAAPLLKLADLQSHGALVLGAWTPYEARDWAAQRCEVRIGDGPPQTFTGTHSLADPAWLLPQWLQHVTRHGATVPQGTVVSTGTWCGLLEARPGDTVRVAFDGIGEAEVRL</sequence>
<accession>A0ABR9S1R1</accession>
<evidence type="ECO:0000256" key="1">
    <source>
        <dbReference type="ARBA" id="ARBA00023239"/>
    </source>
</evidence>
<keyword evidence="3" id="KW-0378">Hydrolase</keyword>
<evidence type="ECO:0000259" key="2">
    <source>
        <dbReference type="Pfam" id="PF01557"/>
    </source>
</evidence>